<sequence>MGSGCTLSGLGVDVLSTQSTSDPEVVNGMRESIVFVGTLCKRTGRFDVQYE</sequence>
<dbReference type="AlphaFoldDB" id="A0A1M2VZA7"/>
<evidence type="ECO:0000313" key="1">
    <source>
        <dbReference type="EMBL" id="OJT12954.1"/>
    </source>
</evidence>
<name>A0A1M2VZA7_TRAPU</name>
<proteinExistence type="predicted"/>
<protein>
    <submittedName>
        <fullName evidence="1">Uncharacterized protein</fullName>
    </submittedName>
</protein>
<evidence type="ECO:0000313" key="2">
    <source>
        <dbReference type="Proteomes" id="UP000184267"/>
    </source>
</evidence>
<dbReference type="Proteomes" id="UP000184267">
    <property type="component" value="Unassembled WGS sequence"/>
</dbReference>
<comment type="caution">
    <text evidence="1">The sequence shown here is derived from an EMBL/GenBank/DDBJ whole genome shotgun (WGS) entry which is preliminary data.</text>
</comment>
<gene>
    <name evidence="1" type="ORF">TRAPUB_10519</name>
</gene>
<keyword evidence="2" id="KW-1185">Reference proteome</keyword>
<dbReference type="EMBL" id="MNAD01000443">
    <property type="protein sequence ID" value="OJT12954.1"/>
    <property type="molecule type" value="Genomic_DNA"/>
</dbReference>
<accession>A0A1M2VZA7</accession>
<reference evidence="1 2" key="1">
    <citation type="submission" date="2016-10" db="EMBL/GenBank/DDBJ databases">
        <title>Genome sequence of the basidiomycete white-rot fungus Trametes pubescens.</title>
        <authorList>
            <person name="Makela M.R."/>
            <person name="Granchi Z."/>
            <person name="Peng M."/>
            <person name="De Vries R.P."/>
            <person name="Grigoriev I."/>
            <person name="Riley R."/>
            <person name="Hilden K."/>
        </authorList>
    </citation>
    <scope>NUCLEOTIDE SEQUENCE [LARGE SCALE GENOMIC DNA]</scope>
    <source>
        <strain evidence="1 2">FBCC735</strain>
    </source>
</reference>
<organism evidence="1 2">
    <name type="scientific">Trametes pubescens</name>
    <name type="common">White-rot fungus</name>
    <dbReference type="NCBI Taxonomy" id="154538"/>
    <lineage>
        <taxon>Eukaryota</taxon>
        <taxon>Fungi</taxon>
        <taxon>Dikarya</taxon>
        <taxon>Basidiomycota</taxon>
        <taxon>Agaricomycotina</taxon>
        <taxon>Agaricomycetes</taxon>
        <taxon>Polyporales</taxon>
        <taxon>Polyporaceae</taxon>
        <taxon>Trametes</taxon>
    </lineage>
</organism>